<dbReference type="KEGG" id="mpp:MICPUCDRAFT_42585"/>
<gene>
    <name evidence="3" type="ORF">MICPUCDRAFT_42585</name>
</gene>
<dbReference type="EMBL" id="GG663747">
    <property type="protein sequence ID" value="EEH53070.1"/>
    <property type="molecule type" value="Genomic_DNA"/>
</dbReference>
<keyword evidence="4" id="KW-1185">Reference proteome</keyword>
<dbReference type="Proteomes" id="UP000001876">
    <property type="component" value="Unassembled WGS sequence"/>
</dbReference>
<dbReference type="RefSeq" id="XP_003063131.1">
    <property type="nucleotide sequence ID" value="XM_003063085.1"/>
</dbReference>
<dbReference type="AlphaFoldDB" id="C1N593"/>
<feature type="compositionally biased region" description="Gly residues" evidence="1">
    <location>
        <begin position="255"/>
        <end position="265"/>
    </location>
</feature>
<reference evidence="3 4" key="1">
    <citation type="journal article" date="2009" name="Science">
        <title>Green evolution and dynamic adaptations revealed by genomes of the marine picoeukaryotes Micromonas.</title>
        <authorList>
            <person name="Worden A.Z."/>
            <person name="Lee J.H."/>
            <person name="Mock T."/>
            <person name="Rouze P."/>
            <person name="Simmons M.P."/>
            <person name="Aerts A.L."/>
            <person name="Allen A.E."/>
            <person name="Cuvelier M.L."/>
            <person name="Derelle E."/>
            <person name="Everett M.V."/>
            <person name="Foulon E."/>
            <person name="Grimwood J."/>
            <person name="Gundlach H."/>
            <person name="Henrissat B."/>
            <person name="Napoli C."/>
            <person name="McDonald S.M."/>
            <person name="Parker M.S."/>
            <person name="Rombauts S."/>
            <person name="Salamov A."/>
            <person name="Von Dassow P."/>
            <person name="Badger J.H."/>
            <person name="Coutinho P.M."/>
            <person name="Demir E."/>
            <person name="Dubchak I."/>
            <person name="Gentemann C."/>
            <person name="Eikrem W."/>
            <person name="Gready J.E."/>
            <person name="John U."/>
            <person name="Lanier W."/>
            <person name="Lindquist E.A."/>
            <person name="Lucas S."/>
            <person name="Mayer K.F."/>
            <person name="Moreau H."/>
            <person name="Not F."/>
            <person name="Otillar R."/>
            <person name="Panaud O."/>
            <person name="Pangilinan J."/>
            <person name="Paulsen I."/>
            <person name="Piegu B."/>
            <person name="Poliakov A."/>
            <person name="Robbens S."/>
            <person name="Schmutz J."/>
            <person name="Toulza E."/>
            <person name="Wyss T."/>
            <person name="Zelensky A."/>
            <person name="Zhou K."/>
            <person name="Armbrust E.V."/>
            <person name="Bhattacharya D."/>
            <person name="Goodenough U.W."/>
            <person name="Van de Peer Y."/>
            <person name="Grigoriev I.V."/>
        </authorList>
    </citation>
    <scope>NUCLEOTIDE SEQUENCE [LARGE SCALE GENOMIC DNA]</scope>
    <source>
        <strain evidence="3 4">CCMP1545</strain>
    </source>
</reference>
<feature type="region of interest" description="Disordered" evidence="1">
    <location>
        <begin position="93"/>
        <end position="128"/>
    </location>
</feature>
<feature type="compositionally biased region" description="Low complexity" evidence="1">
    <location>
        <begin position="159"/>
        <end position="168"/>
    </location>
</feature>
<dbReference type="GeneID" id="9688368"/>
<accession>C1N593</accession>
<organism evidence="4">
    <name type="scientific">Micromonas pusilla (strain CCMP1545)</name>
    <name type="common">Picoplanktonic green alga</name>
    <dbReference type="NCBI Taxonomy" id="564608"/>
    <lineage>
        <taxon>Eukaryota</taxon>
        <taxon>Viridiplantae</taxon>
        <taxon>Chlorophyta</taxon>
        <taxon>Mamiellophyceae</taxon>
        <taxon>Mamiellales</taxon>
        <taxon>Mamiellaceae</taxon>
        <taxon>Micromonas</taxon>
    </lineage>
</organism>
<proteinExistence type="predicted"/>
<sequence length="322" mass="35222">MPTRLVSVAGVALALACSLVATPAEAGVGAKLWGWSKWGQGWKHDWSKGEVSRAKWNADWSARGGHDWDWRGDWSSDHDWCDGDACDGWKKPDGKWKKGHSWGRGERGGNWKHRGGGKWKHHGGGVKTTTDAKMIREKTPMTMDEGESMPMTMEEETSEYAAPATEETAGGGDYSDESISYDKPMDEGESMPMMKMDEGESMPMMKMDEGDSMPMMKMDEGESMPMMEMDADEDSDAESSSWKHGGGREWKHRGGGGGDSDGGWVPGSGVKAAKCMMRECGWELAKCRKDAKCKAAMQCALACGMGADPESRMCAFQARSVV</sequence>
<name>C1N593_MICPC</name>
<feature type="chain" id="PRO_5002912302" evidence="2">
    <location>
        <begin position="27"/>
        <end position="322"/>
    </location>
</feature>
<evidence type="ECO:0000256" key="2">
    <source>
        <dbReference type="SAM" id="SignalP"/>
    </source>
</evidence>
<protein>
    <submittedName>
        <fullName evidence="3">Predicted protein</fullName>
    </submittedName>
</protein>
<evidence type="ECO:0000256" key="1">
    <source>
        <dbReference type="SAM" id="MobiDB-lite"/>
    </source>
</evidence>
<feature type="signal peptide" evidence="2">
    <location>
        <begin position="1"/>
        <end position="26"/>
    </location>
</feature>
<keyword evidence="2" id="KW-0732">Signal</keyword>
<feature type="region of interest" description="Disordered" evidence="1">
    <location>
        <begin position="231"/>
        <end position="265"/>
    </location>
</feature>
<feature type="compositionally biased region" description="Basic residues" evidence="1">
    <location>
        <begin position="110"/>
        <end position="124"/>
    </location>
</feature>
<feature type="region of interest" description="Disordered" evidence="1">
    <location>
        <begin position="155"/>
        <end position="190"/>
    </location>
</feature>
<dbReference type="PROSITE" id="PS51257">
    <property type="entry name" value="PROKAR_LIPOPROTEIN"/>
    <property type="match status" value="1"/>
</dbReference>
<evidence type="ECO:0000313" key="4">
    <source>
        <dbReference type="Proteomes" id="UP000001876"/>
    </source>
</evidence>
<evidence type="ECO:0000313" key="3">
    <source>
        <dbReference type="EMBL" id="EEH53070.1"/>
    </source>
</evidence>